<sequence>MALPQINMTKVEADQAQEKFSELLALVEEGQERIVIESQGQIIAAVISYADLKRLEALEDARDVADFQRAITESDGESYSVEQVITDYNELHGTNFTVENILNG</sequence>
<keyword evidence="4" id="KW-1185">Reference proteome</keyword>
<evidence type="ECO:0000313" key="3">
    <source>
        <dbReference type="EMBL" id="QFS45071.1"/>
    </source>
</evidence>
<organism evidence="3 4">
    <name type="scientific">Nostoc sphaeroides CCNUC1</name>
    <dbReference type="NCBI Taxonomy" id="2653204"/>
    <lineage>
        <taxon>Bacteria</taxon>
        <taxon>Bacillati</taxon>
        <taxon>Cyanobacteriota</taxon>
        <taxon>Cyanophyceae</taxon>
        <taxon>Nostocales</taxon>
        <taxon>Nostocaceae</taxon>
        <taxon>Nostoc</taxon>
    </lineage>
</organism>
<dbReference type="Proteomes" id="UP000326678">
    <property type="component" value="Chromosome Gxm1"/>
</dbReference>
<dbReference type="NCBIfam" id="TIGR01552">
    <property type="entry name" value="phd_fam"/>
    <property type="match status" value="1"/>
</dbReference>
<dbReference type="InterPro" id="IPR036165">
    <property type="entry name" value="YefM-like_sf"/>
</dbReference>
<dbReference type="EMBL" id="CP045226">
    <property type="protein sequence ID" value="QFS45071.1"/>
    <property type="molecule type" value="Genomic_DNA"/>
</dbReference>
<protein>
    <recommendedName>
        <fullName evidence="2">Antitoxin</fullName>
    </recommendedName>
</protein>
<evidence type="ECO:0000256" key="1">
    <source>
        <dbReference type="ARBA" id="ARBA00009981"/>
    </source>
</evidence>
<gene>
    <name evidence="3" type="ORF">GXM_02546</name>
</gene>
<dbReference type="InterPro" id="IPR006442">
    <property type="entry name" value="Antitoxin_Phd/YefM"/>
</dbReference>
<dbReference type="SUPFAM" id="SSF143120">
    <property type="entry name" value="YefM-like"/>
    <property type="match status" value="1"/>
</dbReference>
<proteinExistence type="inferred from homology"/>
<dbReference type="RefSeq" id="WP_225892403.1">
    <property type="nucleotide sequence ID" value="NZ_CP045226.1"/>
</dbReference>
<comment type="function">
    <text evidence="2">Antitoxin component of a type II toxin-antitoxin (TA) system.</text>
</comment>
<accession>A0A5P8VXM2</accession>
<evidence type="ECO:0000256" key="2">
    <source>
        <dbReference type="RuleBase" id="RU362080"/>
    </source>
</evidence>
<comment type="similarity">
    <text evidence="1 2">Belongs to the phD/YefM antitoxin family.</text>
</comment>
<dbReference type="KEGG" id="nsh:GXM_02546"/>
<dbReference type="Gene3D" id="3.40.1620.10">
    <property type="entry name" value="YefM-like domain"/>
    <property type="match status" value="1"/>
</dbReference>
<name>A0A5P8VXM2_9NOSO</name>
<dbReference type="AlphaFoldDB" id="A0A5P8VXM2"/>
<reference evidence="3 4" key="1">
    <citation type="submission" date="2019-10" db="EMBL/GenBank/DDBJ databases">
        <title>Genomic and transcriptomic insights into the perfect genentic adaptation of a filamentous nitrogen-fixing cyanobacterium to rice fields.</title>
        <authorList>
            <person name="Chen Z."/>
        </authorList>
    </citation>
    <scope>NUCLEOTIDE SEQUENCE [LARGE SCALE GENOMIC DNA]</scope>
    <source>
        <strain evidence="3">CCNUC1</strain>
    </source>
</reference>
<evidence type="ECO:0000313" key="4">
    <source>
        <dbReference type="Proteomes" id="UP000326678"/>
    </source>
</evidence>
<dbReference type="Pfam" id="PF02604">
    <property type="entry name" value="PhdYeFM_antitox"/>
    <property type="match status" value="1"/>
</dbReference>